<feature type="transmembrane region" description="Helical" evidence="10">
    <location>
        <begin position="21"/>
        <end position="43"/>
    </location>
</feature>
<proteinExistence type="inferred from homology"/>
<dbReference type="HAMAP" id="MF_02078">
    <property type="entry name" value="MurJ_MviN"/>
    <property type="match status" value="1"/>
</dbReference>
<evidence type="ECO:0000256" key="10">
    <source>
        <dbReference type="HAMAP-Rule" id="MF_02078"/>
    </source>
</evidence>
<dbReference type="PRINTS" id="PR01806">
    <property type="entry name" value="VIRFACTRMVIN"/>
</dbReference>
<dbReference type="InterPro" id="IPR051050">
    <property type="entry name" value="Lipid_II_flippase_MurJ/MviN"/>
</dbReference>
<dbReference type="InterPro" id="IPR004268">
    <property type="entry name" value="MurJ"/>
</dbReference>
<dbReference type="EMBL" id="JAFHKK010000008">
    <property type="protein sequence ID" value="MBN2964128.1"/>
    <property type="molecule type" value="Genomic_DNA"/>
</dbReference>
<sequence length="464" mass="51047">MVIRSFFTNSIGILVSRILGFIRDILTASILGANLYSDIFFVAFKLPNLFRRIFAEGAFTQAFLPAFTRATKKGLFAASVFLRFSFFILILTLLVMVFAPWLTKLIAFGFDEATIALAAPLVRINFWYLLLIYGVTLAASMLHYRGHFATTAFSTALLNLAMIGALLLSNTQDPHQAAWNLSFGVLVGGLLQALTHLIALKKFRLLKVFLGSIGRPKKSATEPSFYRNFFHGVLGGSTAQLSAFLDTWLASFLAFGSISYLYYANRVFQLPLALFAIALSVAIFPNITKALKREGEEKARRFLEKGFWILCYLLCAATLGGTLLSHEITWLLFERGSFGAKETLNTALVLQMYLVGLLPFGLARLFSLWLYANQMQARAAKISAFSLMVNIVLSLALIGPLEAAGLALASSLSGVVLFALTVHAYGTRAFLAIMRPQNIIGLIGVLLATGALVWIIKEILRGYL</sequence>
<feature type="transmembrane region" description="Helical" evidence="10">
    <location>
        <begin position="268"/>
        <end position="287"/>
    </location>
</feature>
<evidence type="ECO:0000256" key="7">
    <source>
        <dbReference type="ARBA" id="ARBA00023136"/>
    </source>
</evidence>
<keyword evidence="7 10" id="KW-0472">Membrane</keyword>
<comment type="pathway">
    <text evidence="10">Cell wall biogenesis; peptidoglycan biosynthesis.</text>
</comment>
<evidence type="ECO:0000313" key="12">
    <source>
        <dbReference type="Proteomes" id="UP000703590"/>
    </source>
</evidence>
<dbReference type="RefSeq" id="WP_205458679.1">
    <property type="nucleotide sequence ID" value="NZ_JAFHKK010000008.1"/>
</dbReference>
<evidence type="ECO:0000256" key="3">
    <source>
        <dbReference type="ARBA" id="ARBA00022692"/>
    </source>
</evidence>
<keyword evidence="3 10" id="KW-0812">Transmembrane</keyword>
<dbReference type="PANTHER" id="PTHR47019">
    <property type="entry name" value="LIPID II FLIPPASE MURJ"/>
    <property type="match status" value="1"/>
</dbReference>
<feature type="transmembrane region" description="Helical" evidence="10">
    <location>
        <begin position="114"/>
        <end position="136"/>
    </location>
</feature>
<evidence type="ECO:0000256" key="1">
    <source>
        <dbReference type="ARBA" id="ARBA00004651"/>
    </source>
</evidence>
<feature type="transmembrane region" description="Helical" evidence="10">
    <location>
        <begin position="404"/>
        <end position="426"/>
    </location>
</feature>
<reference evidence="11" key="2">
    <citation type="submission" date="2021-02" db="EMBL/GenBank/DDBJ databases">
        <authorList>
            <person name="Merkel A.Y."/>
        </authorList>
    </citation>
    <scope>NUCLEOTIDE SEQUENCE</scope>
    <source>
        <strain evidence="11">T05b</strain>
    </source>
</reference>
<comment type="function">
    <text evidence="8 10">Involved in peptidoglycan biosynthesis. Transports lipid-linked peptidoglycan precursors from the inner to the outer leaflet of the cytoplasmic membrane.</text>
</comment>
<keyword evidence="10" id="KW-0813">Transport</keyword>
<evidence type="ECO:0000256" key="4">
    <source>
        <dbReference type="ARBA" id="ARBA00022960"/>
    </source>
</evidence>
<organism evidence="11 12">
    <name type="scientific">Sulfurospirillum tamanense</name>
    <dbReference type="NCBI Taxonomy" id="2813362"/>
    <lineage>
        <taxon>Bacteria</taxon>
        <taxon>Pseudomonadati</taxon>
        <taxon>Campylobacterota</taxon>
        <taxon>Epsilonproteobacteria</taxon>
        <taxon>Campylobacterales</taxon>
        <taxon>Sulfurospirillaceae</taxon>
        <taxon>Sulfurospirillum</taxon>
    </lineage>
</organism>
<feature type="transmembrane region" description="Helical" evidence="10">
    <location>
        <begin position="243"/>
        <end position="262"/>
    </location>
</feature>
<evidence type="ECO:0000256" key="2">
    <source>
        <dbReference type="ARBA" id="ARBA00022475"/>
    </source>
</evidence>
<keyword evidence="2 10" id="KW-1003">Cell membrane</keyword>
<dbReference type="PANTHER" id="PTHR47019:SF1">
    <property type="entry name" value="LIPID II FLIPPASE MURJ"/>
    <property type="match status" value="1"/>
</dbReference>
<keyword evidence="5 10" id="KW-0573">Peptidoglycan synthesis</keyword>
<feature type="transmembrane region" description="Helical" evidence="10">
    <location>
        <begin position="438"/>
        <end position="456"/>
    </location>
</feature>
<evidence type="ECO:0000256" key="6">
    <source>
        <dbReference type="ARBA" id="ARBA00022989"/>
    </source>
</evidence>
<accession>A0ABS2WR36</accession>
<feature type="transmembrane region" description="Helical" evidence="10">
    <location>
        <begin position="80"/>
        <end position="102"/>
    </location>
</feature>
<feature type="transmembrane region" description="Helical" evidence="10">
    <location>
        <begin position="353"/>
        <end position="372"/>
    </location>
</feature>
<gene>
    <name evidence="10 11" type="primary">murJ</name>
    <name evidence="11" type="ORF">JWV37_05005</name>
</gene>
<evidence type="ECO:0000256" key="9">
    <source>
        <dbReference type="ARBA" id="ARBA00061532"/>
    </source>
</evidence>
<comment type="similarity">
    <text evidence="9 10">Belongs to the MurJ/MviN family.</text>
</comment>
<evidence type="ECO:0000256" key="8">
    <source>
        <dbReference type="ARBA" id="ARBA00060041"/>
    </source>
</evidence>
<comment type="subcellular location">
    <subcellularLocation>
        <location evidence="1 10">Cell membrane</location>
        <topology evidence="1 10">Multi-pass membrane protein</topology>
    </subcellularLocation>
</comment>
<keyword evidence="4 10" id="KW-0133">Cell shape</keyword>
<dbReference type="NCBIfam" id="TIGR01695">
    <property type="entry name" value="murJ_mviN"/>
    <property type="match status" value="1"/>
</dbReference>
<feature type="transmembrane region" description="Helical" evidence="10">
    <location>
        <begin position="379"/>
        <end position="398"/>
    </location>
</feature>
<dbReference type="CDD" id="cd13123">
    <property type="entry name" value="MATE_MurJ_like"/>
    <property type="match status" value="1"/>
</dbReference>
<dbReference type="Proteomes" id="UP000703590">
    <property type="component" value="Unassembled WGS sequence"/>
</dbReference>
<name>A0ABS2WR36_9BACT</name>
<feature type="transmembrane region" description="Helical" evidence="10">
    <location>
        <begin position="307"/>
        <end position="333"/>
    </location>
</feature>
<keyword evidence="6 10" id="KW-1133">Transmembrane helix</keyword>
<feature type="transmembrane region" description="Helical" evidence="10">
    <location>
        <begin position="49"/>
        <end position="68"/>
    </location>
</feature>
<reference evidence="11" key="1">
    <citation type="submission" date="2021-02" db="EMBL/GenBank/DDBJ databases">
        <title>Sulfurospirillum tamanensis sp. nov.</title>
        <authorList>
            <person name="Frolova A."/>
            <person name="Merkel A."/>
            <person name="Slobodkin A."/>
        </authorList>
    </citation>
    <scope>NUCLEOTIDE SEQUENCE</scope>
    <source>
        <strain evidence="11">T05b</strain>
    </source>
</reference>
<keyword evidence="12" id="KW-1185">Reference proteome</keyword>
<dbReference type="Pfam" id="PF03023">
    <property type="entry name" value="MurJ"/>
    <property type="match status" value="1"/>
</dbReference>
<comment type="caution">
    <text evidence="11">The sequence shown here is derived from an EMBL/GenBank/DDBJ whole genome shotgun (WGS) entry which is preliminary data.</text>
</comment>
<evidence type="ECO:0000256" key="5">
    <source>
        <dbReference type="ARBA" id="ARBA00022984"/>
    </source>
</evidence>
<protein>
    <recommendedName>
        <fullName evidence="10">Probable lipid II flippase MurJ</fullName>
    </recommendedName>
</protein>
<evidence type="ECO:0000313" key="11">
    <source>
        <dbReference type="EMBL" id="MBN2964128.1"/>
    </source>
</evidence>
<feature type="transmembrane region" description="Helical" evidence="10">
    <location>
        <begin position="148"/>
        <end position="169"/>
    </location>
</feature>
<feature type="transmembrane region" description="Helical" evidence="10">
    <location>
        <begin position="181"/>
        <end position="200"/>
    </location>
</feature>
<keyword evidence="10" id="KW-0961">Cell wall biogenesis/degradation</keyword>